<accession>A0A0C9WTK2</accession>
<proteinExistence type="predicted"/>
<keyword evidence="3" id="KW-1185">Reference proteome</keyword>
<feature type="transmembrane region" description="Helical" evidence="1">
    <location>
        <begin position="60"/>
        <end position="79"/>
    </location>
</feature>
<reference evidence="3" key="2">
    <citation type="submission" date="2015-01" db="EMBL/GenBank/DDBJ databases">
        <title>Evolutionary Origins and Diversification of the Mycorrhizal Mutualists.</title>
        <authorList>
            <consortium name="DOE Joint Genome Institute"/>
            <consortium name="Mycorrhizal Genomics Consortium"/>
            <person name="Kohler A."/>
            <person name="Kuo A."/>
            <person name="Nagy L.G."/>
            <person name="Floudas D."/>
            <person name="Copeland A."/>
            <person name="Barry K.W."/>
            <person name="Cichocki N."/>
            <person name="Veneault-Fourrey C."/>
            <person name="LaButti K."/>
            <person name="Lindquist E.A."/>
            <person name="Lipzen A."/>
            <person name="Lundell T."/>
            <person name="Morin E."/>
            <person name="Murat C."/>
            <person name="Riley R."/>
            <person name="Ohm R."/>
            <person name="Sun H."/>
            <person name="Tunlid A."/>
            <person name="Henrissat B."/>
            <person name="Grigoriev I.V."/>
            <person name="Hibbett D.S."/>
            <person name="Martin F."/>
        </authorList>
    </citation>
    <scope>NUCLEOTIDE SEQUENCE [LARGE SCALE GENOMIC DNA]</scope>
    <source>
        <strain evidence="3">LaAM-08-1</strain>
    </source>
</reference>
<evidence type="ECO:0000313" key="2">
    <source>
        <dbReference type="EMBL" id="KIJ91623.1"/>
    </source>
</evidence>
<feature type="transmembrane region" description="Helical" evidence="1">
    <location>
        <begin position="91"/>
        <end position="116"/>
    </location>
</feature>
<dbReference type="AlphaFoldDB" id="A0A0C9WTK2"/>
<protein>
    <submittedName>
        <fullName evidence="2">Uncharacterized protein</fullName>
    </submittedName>
</protein>
<evidence type="ECO:0000313" key="3">
    <source>
        <dbReference type="Proteomes" id="UP000054477"/>
    </source>
</evidence>
<reference evidence="2 3" key="1">
    <citation type="submission" date="2014-04" db="EMBL/GenBank/DDBJ databases">
        <authorList>
            <consortium name="DOE Joint Genome Institute"/>
            <person name="Kuo A."/>
            <person name="Kohler A."/>
            <person name="Nagy L.G."/>
            <person name="Floudas D."/>
            <person name="Copeland A."/>
            <person name="Barry K.W."/>
            <person name="Cichocki N."/>
            <person name="Veneault-Fourrey C."/>
            <person name="LaButti K."/>
            <person name="Lindquist E.A."/>
            <person name="Lipzen A."/>
            <person name="Lundell T."/>
            <person name="Morin E."/>
            <person name="Murat C."/>
            <person name="Sun H."/>
            <person name="Tunlid A."/>
            <person name="Henrissat B."/>
            <person name="Grigoriev I.V."/>
            <person name="Hibbett D.S."/>
            <person name="Martin F."/>
            <person name="Nordberg H.P."/>
            <person name="Cantor M.N."/>
            <person name="Hua S.X."/>
        </authorList>
    </citation>
    <scope>NUCLEOTIDE SEQUENCE [LARGE SCALE GENOMIC DNA]</scope>
    <source>
        <strain evidence="2 3">LaAM-08-1</strain>
    </source>
</reference>
<keyword evidence="1" id="KW-1133">Transmembrane helix</keyword>
<gene>
    <name evidence="2" type="ORF">K443DRAFT_114776</name>
</gene>
<dbReference type="OrthoDB" id="10351945at2759"/>
<dbReference type="HOGENOM" id="CLU_1289109_0_0_1"/>
<name>A0A0C9WTK2_9AGAR</name>
<sequence length="214" mass="24092">MDHHPPADTQHPPPPEDDAWPTLLVLPFLVGQVAFLSVWVVSQLIYLISSACYKNPNEDPRLSIIVLPVGMLLLITSVYHLRIYLRHARKLYLLVVGMYSMATLSIWAVLGLMVALEDWTHDGKRDTLVIVSLGIFQRTGWIYFFWILVSMLAFTATAFHRLGKPGMWDFASQLNSLPRTRLSSELPTAASTWQCAYPVLNAFTTIAGLIPNLD</sequence>
<dbReference type="Proteomes" id="UP000054477">
    <property type="component" value="Unassembled WGS sequence"/>
</dbReference>
<feature type="transmembrane region" description="Helical" evidence="1">
    <location>
        <begin position="23"/>
        <end position="48"/>
    </location>
</feature>
<dbReference type="EMBL" id="KN838985">
    <property type="protein sequence ID" value="KIJ91623.1"/>
    <property type="molecule type" value="Genomic_DNA"/>
</dbReference>
<keyword evidence="1" id="KW-0472">Membrane</keyword>
<organism evidence="2 3">
    <name type="scientific">Laccaria amethystina LaAM-08-1</name>
    <dbReference type="NCBI Taxonomy" id="1095629"/>
    <lineage>
        <taxon>Eukaryota</taxon>
        <taxon>Fungi</taxon>
        <taxon>Dikarya</taxon>
        <taxon>Basidiomycota</taxon>
        <taxon>Agaricomycotina</taxon>
        <taxon>Agaricomycetes</taxon>
        <taxon>Agaricomycetidae</taxon>
        <taxon>Agaricales</taxon>
        <taxon>Agaricineae</taxon>
        <taxon>Hydnangiaceae</taxon>
        <taxon>Laccaria</taxon>
    </lineage>
</organism>
<evidence type="ECO:0000256" key="1">
    <source>
        <dbReference type="SAM" id="Phobius"/>
    </source>
</evidence>
<feature type="transmembrane region" description="Helical" evidence="1">
    <location>
        <begin position="141"/>
        <end position="159"/>
    </location>
</feature>
<keyword evidence="1" id="KW-0812">Transmembrane</keyword>